<dbReference type="RefSeq" id="WP_013630266.1">
    <property type="nucleotide sequence ID" value="NC_015174.1"/>
</dbReference>
<dbReference type="InterPro" id="IPR047715">
    <property type="entry name" value="EboA_dom"/>
</dbReference>
<proteinExistence type="predicted"/>
<dbReference type="EMBL" id="CP002546">
    <property type="protein sequence ID" value="ADY61549.1"/>
    <property type="molecule type" value="Genomic_DNA"/>
</dbReference>
<dbReference type="OrthoDB" id="325673at2"/>
<feature type="compositionally biased region" description="Basic and acidic residues" evidence="1">
    <location>
        <begin position="257"/>
        <end position="267"/>
    </location>
</feature>
<accession>F0SFU2</accession>
<dbReference type="eggNOG" id="ENOG502Z98N">
    <property type="taxonomic scope" value="Bacteria"/>
</dbReference>
<feature type="region of interest" description="Disordered" evidence="1">
    <location>
        <begin position="246"/>
        <end position="267"/>
    </location>
</feature>
<gene>
    <name evidence="2" type="ordered locus">Plabr_3972</name>
</gene>
<keyword evidence="3" id="KW-1185">Reference proteome</keyword>
<dbReference type="NCBIfam" id="NF035938">
    <property type="entry name" value="EboA_domain"/>
    <property type="match status" value="1"/>
</dbReference>
<evidence type="ECO:0000313" key="2">
    <source>
        <dbReference type="EMBL" id="ADY61549.1"/>
    </source>
</evidence>
<organism evidence="2 3">
    <name type="scientific">Rubinisphaera brasiliensis (strain ATCC 49424 / DSM 5305 / JCM 21570 / IAM 15109 / NBRC 103401 / IFAM 1448)</name>
    <name type="common">Planctomyces brasiliensis</name>
    <dbReference type="NCBI Taxonomy" id="756272"/>
    <lineage>
        <taxon>Bacteria</taxon>
        <taxon>Pseudomonadati</taxon>
        <taxon>Planctomycetota</taxon>
        <taxon>Planctomycetia</taxon>
        <taxon>Planctomycetales</taxon>
        <taxon>Planctomycetaceae</taxon>
        <taxon>Rubinisphaera</taxon>
    </lineage>
</organism>
<feature type="compositionally biased region" description="Low complexity" evidence="1">
    <location>
        <begin position="247"/>
        <end position="256"/>
    </location>
</feature>
<dbReference type="KEGG" id="pbs:Plabr_3972"/>
<dbReference type="HOGENOM" id="CLU_084460_0_0_0"/>
<dbReference type="STRING" id="756272.Plabr_3972"/>
<dbReference type="AlphaFoldDB" id="F0SFU2"/>
<protein>
    <submittedName>
        <fullName evidence="2">Uncharacterized protein</fullName>
    </submittedName>
</protein>
<reference evidence="3" key="1">
    <citation type="submission" date="2011-02" db="EMBL/GenBank/DDBJ databases">
        <title>The complete genome of Planctomyces brasiliensis DSM 5305.</title>
        <authorList>
            <person name="Lucas S."/>
            <person name="Copeland A."/>
            <person name="Lapidus A."/>
            <person name="Bruce D."/>
            <person name="Goodwin L."/>
            <person name="Pitluck S."/>
            <person name="Kyrpides N."/>
            <person name="Mavromatis K."/>
            <person name="Pagani I."/>
            <person name="Ivanova N."/>
            <person name="Ovchinnikova G."/>
            <person name="Lu M."/>
            <person name="Detter J.C."/>
            <person name="Han C."/>
            <person name="Land M."/>
            <person name="Hauser L."/>
            <person name="Markowitz V."/>
            <person name="Cheng J.-F."/>
            <person name="Hugenholtz P."/>
            <person name="Woyke T."/>
            <person name="Wu D."/>
            <person name="Tindall B."/>
            <person name="Pomrenke H.G."/>
            <person name="Brambilla E."/>
            <person name="Klenk H.-P."/>
            <person name="Eisen J.A."/>
        </authorList>
    </citation>
    <scope>NUCLEOTIDE SEQUENCE [LARGE SCALE GENOMIC DNA]</scope>
    <source>
        <strain evidence="3">ATCC 49424 / DSM 5305 / JCM 21570 / NBRC 103401 / IFAM 1448</strain>
    </source>
</reference>
<dbReference type="Proteomes" id="UP000006860">
    <property type="component" value="Chromosome"/>
</dbReference>
<sequence>MAEQTISLLDEWLASRLNETAQQWLQDRVEKVEAKDLQQLYLGFGLVARKIPKEPFEGTPEELAAAEDAISGWRPQGWSLQDLARTRLVLALQEEEGLFQTTLDRLFAAGEVHELIALYQSLPLFPYPKSHVNRAAEGIRTNMGVVFKAVAHHNPYPAAQLPEGLWNQMILKCLFVEVSLKPVIGIDERKNPALTRMLCDYAHERWAASRTISPELWRCVDPAHDQAALEDLKRVLDQGGERERRAAALSLASSDSPDARKLLESDPHLSEEIASEQVSWENL</sequence>
<name>F0SFU2_RUBBR</name>
<evidence type="ECO:0000313" key="3">
    <source>
        <dbReference type="Proteomes" id="UP000006860"/>
    </source>
</evidence>
<evidence type="ECO:0000256" key="1">
    <source>
        <dbReference type="SAM" id="MobiDB-lite"/>
    </source>
</evidence>